<comment type="function">
    <text evidence="9 12">Involved in protein N-glycosylation. Essential for the second step of the dolichol-linked oligosaccharide pathway.</text>
</comment>
<comment type="subcellular location">
    <subcellularLocation>
        <location evidence="1 12">Endoplasmic reticulum</location>
    </subcellularLocation>
</comment>
<evidence type="ECO:0000256" key="5">
    <source>
        <dbReference type="ARBA" id="ARBA00017468"/>
    </source>
</evidence>
<dbReference type="Gene3D" id="3.40.50.2000">
    <property type="entry name" value="Glycogen Phosphorylase B"/>
    <property type="match status" value="1"/>
</dbReference>
<evidence type="ECO:0000256" key="3">
    <source>
        <dbReference type="ARBA" id="ARBA00011198"/>
    </source>
</evidence>
<evidence type="ECO:0000313" key="14">
    <source>
        <dbReference type="EMBL" id="GMM34234.1"/>
    </source>
</evidence>
<evidence type="ECO:0000256" key="7">
    <source>
        <dbReference type="ARBA" id="ARBA00022679"/>
    </source>
</evidence>
<gene>
    <name evidence="12" type="primary">ALG13</name>
    <name evidence="14" type="ORF">DASC09_015590</name>
</gene>
<dbReference type="PANTHER" id="PTHR12867">
    <property type="entry name" value="GLYCOSYL TRANSFERASE-RELATED"/>
    <property type="match status" value="1"/>
</dbReference>
<keyword evidence="6 12" id="KW-0328">Glycosyltransferase</keyword>
<dbReference type="InterPro" id="IPR007235">
    <property type="entry name" value="Glyco_trans_28_C"/>
</dbReference>
<feature type="domain" description="Glycosyl transferase family 28 C-terminal" evidence="13">
    <location>
        <begin position="4"/>
        <end position="152"/>
    </location>
</feature>
<dbReference type="EC" id="2.4.1.141" evidence="4 12"/>
<reference evidence="14 15" key="1">
    <citation type="journal article" date="2023" name="Elife">
        <title>Identification of key yeast species and microbe-microbe interactions impacting larval growth of Drosophila in the wild.</title>
        <authorList>
            <person name="Mure A."/>
            <person name="Sugiura Y."/>
            <person name="Maeda R."/>
            <person name="Honda K."/>
            <person name="Sakurai N."/>
            <person name="Takahashi Y."/>
            <person name="Watada M."/>
            <person name="Katoh T."/>
            <person name="Gotoh A."/>
            <person name="Gotoh Y."/>
            <person name="Taniguchi I."/>
            <person name="Nakamura K."/>
            <person name="Hayashi T."/>
            <person name="Katayama T."/>
            <person name="Uemura T."/>
            <person name="Hattori Y."/>
        </authorList>
    </citation>
    <scope>NUCLEOTIDE SEQUENCE [LARGE SCALE GENOMIC DNA]</scope>
    <source>
        <strain evidence="14 15">SC-9</strain>
    </source>
</reference>
<dbReference type="AlphaFoldDB" id="A0AAV5QHW1"/>
<evidence type="ECO:0000313" key="15">
    <source>
        <dbReference type="Proteomes" id="UP001360560"/>
    </source>
</evidence>
<dbReference type="Pfam" id="PF04101">
    <property type="entry name" value="Glyco_tran_28_C"/>
    <property type="match status" value="1"/>
</dbReference>
<keyword evidence="8 12" id="KW-0256">Endoplasmic reticulum</keyword>
<evidence type="ECO:0000256" key="4">
    <source>
        <dbReference type="ARBA" id="ARBA00012614"/>
    </source>
</evidence>
<dbReference type="GO" id="GO:0004577">
    <property type="term" value="F:N-acetylglucosaminyldiphosphodolichol N-acetylglucosaminyltransferase activity"/>
    <property type="evidence" value="ECO:0007669"/>
    <property type="project" value="UniProtKB-EC"/>
</dbReference>
<protein>
    <recommendedName>
        <fullName evidence="5 12">UDP-N-acetylglucosamine transferase subunit ALG13</fullName>
        <ecNumber evidence="4 12">2.4.1.141</ecNumber>
    </recommendedName>
    <alternativeName>
        <fullName evidence="10 12">Asparagine-linked glycosylation protein 13</fullName>
    </alternativeName>
</protein>
<evidence type="ECO:0000256" key="8">
    <source>
        <dbReference type="ARBA" id="ARBA00022824"/>
    </source>
</evidence>
<dbReference type="PANTHER" id="PTHR12867:SF6">
    <property type="entry name" value="N-ACETYLGLUCOSAMINYLDIPHOSPHODOLICHOL N-ACETYLGLUCOSAMINYLTRANSFERASE"/>
    <property type="match status" value="1"/>
</dbReference>
<name>A0AAV5QHW1_9ASCO</name>
<sequence length="207" mass="23199">MSRTILITTGATETFKDLIQFAVSKQFLEYLVTENFTHLIVQYGPDQSIISTSSHLTPVDNNNNNNSVESCPAKSNLQFFTFKQSLSVETYAFNSALSNDILKADYVISHAGTGSILDSLRAHRPLIVVVNNQLMDNHQAEIAKALKDLELLEWAEFDKSMNDEANYDQVIKKLKAILSNDIKFKEFPAPRNGVLNNILAEELGLLF</sequence>
<keyword evidence="7 12" id="KW-0808">Transferase</keyword>
<accession>A0AAV5QHW1</accession>
<evidence type="ECO:0000256" key="1">
    <source>
        <dbReference type="ARBA" id="ARBA00004240"/>
    </source>
</evidence>
<comment type="subunit">
    <text evidence="3 12">Heterodimer with ALG14 to form a functional enzyme.</text>
</comment>
<dbReference type="GO" id="GO:0005783">
    <property type="term" value="C:endoplasmic reticulum"/>
    <property type="evidence" value="ECO:0007669"/>
    <property type="project" value="UniProtKB-SubCell"/>
</dbReference>
<evidence type="ECO:0000256" key="11">
    <source>
        <dbReference type="ARBA" id="ARBA00048184"/>
    </source>
</evidence>
<dbReference type="GO" id="GO:0006488">
    <property type="term" value="P:dolichol-linked oligosaccharide biosynthetic process"/>
    <property type="evidence" value="ECO:0007669"/>
    <property type="project" value="InterPro"/>
</dbReference>
<comment type="similarity">
    <text evidence="2 12">Belongs to the glycosyltransferase 28 family.</text>
</comment>
<proteinExistence type="inferred from homology"/>
<evidence type="ECO:0000256" key="9">
    <source>
        <dbReference type="ARBA" id="ARBA00024804"/>
    </source>
</evidence>
<evidence type="ECO:0000256" key="10">
    <source>
        <dbReference type="ARBA" id="ARBA00032061"/>
    </source>
</evidence>
<evidence type="ECO:0000256" key="6">
    <source>
        <dbReference type="ARBA" id="ARBA00022676"/>
    </source>
</evidence>
<organism evidence="14 15">
    <name type="scientific">Saccharomycopsis crataegensis</name>
    <dbReference type="NCBI Taxonomy" id="43959"/>
    <lineage>
        <taxon>Eukaryota</taxon>
        <taxon>Fungi</taxon>
        <taxon>Dikarya</taxon>
        <taxon>Ascomycota</taxon>
        <taxon>Saccharomycotina</taxon>
        <taxon>Saccharomycetes</taxon>
        <taxon>Saccharomycopsidaceae</taxon>
        <taxon>Saccharomycopsis</taxon>
    </lineage>
</organism>
<dbReference type="EMBL" id="BTFZ01000002">
    <property type="protein sequence ID" value="GMM34234.1"/>
    <property type="molecule type" value="Genomic_DNA"/>
</dbReference>
<comment type="catalytic activity">
    <reaction evidence="11">
        <text>an N-acetyl-alpha-D-glucosaminyl-diphospho-di-trans,poly-cis-dolichol + UDP-N-acetyl-alpha-D-glucosamine = an N,N'-diacetylchitobiosyl-diphospho-di-trans,poly-cis-dolichol + UDP + H(+)</text>
        <dbReference type="Rhea" id="RHEA:23380"/>
        <dbReference type="Rhea" id="RHEA-COMP:19507"/>
        <dbReference type="Rhea" id="RHEA-COMP:19510"/>
        <dbReference type="ChEBI" id="CHEBI:15378"/>
        <dbReference type="ChEBI" id="CHEBI:57269"/>
        <dbReference type="ChEBI" id="CHEBI:57705"/>
        <dbReference type="ChEBI" id="CHEBI:58223"/>
        <dbReference type="ChEBI" id="CHEBI:58427"/>
        <dbReference type="EC" id="2.4.1.141"/>
    </reaction>
</comment>
<dbReference type="InterPro" id="IPR039042">
    <property type="entry name" value="Alg13-like"/>
</dbReference>
<keyword evidence="15" id="KW-1185">Reference proteome</keyword>
<dbReference type="SUPFAM" id="SSF53756">
    <property type="entry name" value="UDP-Glycosyltransferase/glycogen phosphorylase"/>
    <property type="match status" value="1"/>
</dbReference>
<evidence type="ECO:0000259" key="13">
    <source>
        <dbReference type="Pfam" id="PF04101"/>
    </source>
</evidence>
<comment type="caution">
    <text evidence="14">The sequence shown here is derived from an EMBL/GenBank/DDBJ whole genome shotgun (WGS) entry which is preliminary data.</text>
</comment>
<evidence type="ECO:0000256" key="2">
    <source>
        <dbReference type="ARBA" id="ARBA00006962"/>
    </source>
</evidence>
<dbReference type="Proteomes" id="UP001360560">
    <property type="component" value="Unassembled WGS sequence"/>
</dbReference>
<evidence type="ECO:0000256" key="12">
    <source>
        <dbReference type="RuleBase" id="RU362128"/>
    </source>
</evidence>